<evidence type="ECO:0000313" key="1">
    <source>
        <dbReference type="EMBL" id="QHT37376.1"/>
    </source>
</evidence>
<accession>A0A6C0F6F0</accession>
<sequence>MKRKFNKSNECVTLKKSKYENTHNLYYDLPANCIALVDENVHKLKMQDCLADILKFGKDSIRPIRVLNEKKKNKFTWCHCKVRYELYHIHMVPYQFYPIGFHISEYNDRRFSYGYGYGHGTEILKSTHKYNSERQLLIWHLSTKFQCNMYDICTRIKTECKEAGIVGYSKLNTSNKHEYIRLLYGRKKDEPIGSRIVTE</sequence>
<dbReference type="AlphaFoldDB" id="A0A6C0F6F0"/>
<dbReference type="EMBL" id="MN738794">
    <property type="protein sequence ID" value="QHT37376.1"/>
    <property type="molecule type" value="Genomic_DNA"/>
</dbReference>
<proteinExistence type="predicted"/>
<name>A0A6C0F6F0_9ZZZZ</name>
<protein>
    <submittedName>
        <fullName evidence="1">Uncharacterized protein</fullName>
    </submittedName>
</protein>
<reference evidence="1" key="1">
    <citation type="journal article" date="2020" name="Nature">
        <title>Giant virus diversity and host interactions through global metagenomics.</title>
        <authorList>
            <person name="Schulz F."/>
            <person name="Roux S."/>
            <person name="Paez-Espino D."/>
            <person name="Jungbluth S."/>
            <person name="Walsh D.A."/>
            <person name="Denef V.J."/>
            <person name="McMahon K.D."/>
            <person name="Konstantinidis K.T."/>
            <person name="Eloe-Fadrosh E.A."/>
            <person name="Kyrpides N.C."/>
            <person name="Woyke T."/>
        </authorList>
    </citation>
    <scope>NUCLEOTIDE SEQUENCE</scope>
    <source>
        <strain evidence="1">GVMAG-S-ERX555967-131</strain>
    </source>
</reference>
<organism evidence="1">
    <name type="scientific">viral metagenome</name>
    <dbReference type="NCBI Taxonomy" id="1070528"/>
    <lineage>
        <taxon>unclassified sequences</taxon>
        <taxon>metagenomes</taxon>
        <taxon>organismal metagenomes</taxon>
    </lineage>
</organism>